<dbReference type="OrthoDB" id="3048714at2759"/>
<evidence type="ECO:0000313" key="2">
    <source>
        <dbReference type="EMBL" id="KIY43173.1"/>
    </source>
</evidence>
<dbReference type="PANTHER" id="PTHR10982:SF21">
    <property type="entry name" value="FATTY ACID SYNTHASE SUBUNIT BETA"/>
    <property type="match status" value="1"/>
</dbReference>
<sequence>NHSNYAICAVNPGRVSKTLSNTALREVVDGIADSMGTLLQIVNYNVEGQQYICAGDLVALQTLT</sequence>
<proteinExistence type="predicted"/>
<dbReference type="InterPro" id="IPR050830">
    <property type="entry name" value="Fungal_FAS"/>
</dbReference>
<feature type="non-terminal residue" evidence="2">
    <location>
        <position position="64"/>
    </location>
</feature>
<dbReference type="EMBL" id="KN882116">
    <property type="protein sequence ID" value="KIY43173.1"/>
    <property type="molecule type" value="Genomic_DNA"/>
</dbReference>
<dbReference type="GO" id="GO:0016740">
    <property type="term" value="F:transferase activity"/>
    <property type="evidence" value="ECO:0007669"/>
    <property type="project" value="UniProtKB-KW"/>
</dbReference>
<evidence type="ECO:0000256" key="1">
    <source>
        <dbReference type="ARBA" id="ARBA00022679"/>
    </source>
</evidence>
<dbReference type="Proteomes" id="UP000054144">
    <property type="component" value="Unassembled WGS sequence"/>
</dbReference>
<keyword evidence="3" id="KW-1185">Reference proteome</keyword>
<protein>
    <submittedName>
        <fullName evidence="2">Uncharacterized protein</fullName>
    </submittedName>
</protein>
<organism evidence="2 3">
    <name type="scientific">Fistulina hepatica ATCC 64428</name>
    <dbReference type="NCBI Taxonomy" id="1128425"/>
    <lineage>
        <taxon>Eukaryota</taxon>
        <taxon>Fungi</taxon>
        <taxon>Dikarya</taxon>
        <taxon>Basidiomycota</taxon>
        <taxon>Agaricomycotina</taxon>
        <taxon>Agaricomycetes</taxon>
        <taxon>Agaricomycetidae</taxon>
        <taxon>Agaricales</taxon>
        <taxon>Fistulinaceae</taxon>
        <taxon>Fistulina</taxon>
    </lineage>
</organism>
<dbReference type="PANTHER" id="PTHR10982">
    <property type="entry name" value="MALONYL COA-ACYL CARRIER PROTEIN TRANSACYLASE"/>
    <property type="match status" value="1"/>
</dbReference>
<dbReference type="AlphaFoldDB" id="A0A0D7A028"/>
<name>A0A0D7A028_9AGAR</name>
<gene>
    <name evidence="2" type="ORF">FISHEDRAFT_7132</name>
</gene>
<accession>A0A0D7A028</accession>
<feature type="non-terminal residue" evidence="2">
    <location>
        <position position="1"/>
    </location>
</feature>
<dbReference type="Gene3D" id="3.30.70.2430">
    <property type="match status" value="1"/>
</dbReference>
<keyword evidence="1" id="KW-0808">Transferase</keyword>
<reference evidence="2 3" key="1">
    <citation type="journal article" date="2015" name="Fungal Genet. Biol.">
        <title>Evolution of novel wood decay mechanisms in Agaricales revealed by the genome sequences of Fistulina hepatica and Cylindrobasidium torrendii.</title>
        <authorList>
            <person name="Floudas D."/>
            <person name="Held B.W."/>
            <person name="Riley R."/>
            <person name="Nagy L.G."/>
            <person name="Koehler G."/>
            <person name="Ransdell A.S."/>
            <person name="Younus H."/>
            <person name="Chow J."/>
            <person name="Chiniquy J."/>
            <person name="Lipzen A."/>
            <person name="Tritt A."/>
            <person name="Sun H."/>
            <person name="Haridas S."/>
            <person name="LaButti K."/>
            <person name="Ohm R.A."/>
            <person name="Kues U."/>
            <person name="Blanchette R.A."/>
            <person name="Grigoriev I.V."/>
            <person name="Minto R.E."/>
            <person name="Hibbett D.S."/>
        </authorList>
    </citation>
    <scope>NUCLEOTIDE SEQUENCE [LARGE SCALE GENOMIC DNA]</scope>
    <source>
        <strain evidence="2 3">ATCC 64428</strain>
    </source>
</reference>
<evidence type="ECO:0000313" key="3">
    <source>
        <dbReference type="Proteomes" id="UP000054144"/>
    </source>
</evidence>